<feature type="signal peptide" evidence="6">
    <location>
        <begin position="1"/>
        <end position="19"/>
    </location>
</feature>
<comment type="subcellular location">
    <subcellularLocation>
        <location evidence="1">Secreted</location>
    </subcellularLocation>
</comment>
<evidence type="ECO:0000256" key="4">
    <source>
        <dbReference type="ARBA" id="ARBA00023180"/>
    </source>
</evidence>
<proteinExistence type="evidence at transcript level"/>
<organism evidence="7">
    <name type="scientific">Ixodes ricinus</name>
    <name type="common">Common tick</name>
    <name type="synonym">Acarus ricinus</name>
    <dbReference type="NCBI Taxonomy" id="34613"/>
    <lineage>
        <taxon>Eukaryota</taxon>
        <taxon>Metazoa</taxon>
        <taxon>Ecdysozoa</taxon>
        <taxon>Arthropoda</taxon>
        <taxon>Chelicerata</taxon>
        <taxon>Arachnida</taxon>
        <taxon>Acari</taxon>
        <taxon>Parasitiformes</taxon>
        <taxon>Ixodida</taxon>
        <taxon>Ixodoidea</taxon>
        <taxon>Ixodidae</taxon>
        <taxon>Ixodinae</taxon>
        <taxon>Ixodes</taxon>
    </lineage>
</organism>
<evidence type="ECO:0000313" key="7">
    <source>
        <dbReference type="EMBL" id="JAA68280.1"/>
    </source>
</evidence>
<keyword evidence="4" id="KW-0325">Glycoprotein</keyword>
<protein>
    <submittedName>
        <fullName evidence="7">Putative ixostatin</fullName>
    </submittedName>
</protein>
<keyword evidence="3 6" id="KW-0732">Signal</keyword>
<evidence type="ECO:0000256" key="3">
    <source>
        <dbReference type="ARBA" id="ARBA00022729"/>
    </source>
</evidence>
<evidence type="ECO:0000256" key="2">
    <source>
        <dbReference type="ARBA" id="ARBA00022525"/>
    </source>
</evidence>
<name>A0A0K8RAV9_IXORI</name>
<dbReference type="GO" id="GO:0005576">
    <property type="term" value="C:extracellular region"/>
    <property type="evidence" value="ECO:0007669"/>
    <property type="project" value="UniProtKB-SubCell"/>
</dbReference>
<evidence type="ECO:0000256" key="1">
    <source>
        <dbReference type="ARBA" id="ARBA00004613"/>
    </source>
</evidence>
<dbReference type="Pfam" id="PF12115">
    <property type="entry name" value="Salp15"/>
    <property type="match status" value="1"/>
</dbReference>
<dbReference type="InterPro" id="IPR021971">
    <property type="entry name" value="Salp15"/>
</dbReference>
<accession>A0A0K8RAV9</accession>
<feature type="chain" id="PRO_5005517178" evidence="6">
    <location>
        <begin position="20"/>
        <end position="128"/>
    </location>
</feature>
<dbReference type="EMBL" id="GADI01005528">
    <property type="protein sequence ID" value="JAA68280.1"/>
    <property type="molecule type" value="mRNA"/>
</dbReference>
<dbReference type="AlphaFoldDB" id="A0A0K8RAV9"/>
<reference evidence="7" key="1">
    <citation type="submission" date="2012-12" db="EMBL/GenBank/DDBJ databases">
        <title>Identification and characterization of a phenylalanine ammonia-lyase gene family in Isatis indigotica Fort.</title>
        <authorList>
            <person name="Liu Q."/>
            <person name="Chen J."/>
            <person name="Zhou X."/>
            <person name="Di P."/>
            <person name="Xiao Y."/>
            <person name="Xuan H."/>
            <person name="Zhang L."/>
            <person name="Chen W."/>
        </authorList>
    </citation>
    <scope>NUCLEOTIDE SEQUENCE</scope>
    <source>
        <tissue evidence="7">Salivary gland</tissue>
    </source>
</reference>
<sequence length="128" mass="14120">MRQYLWIMCIGIPLSIRGAQEVSMYGYVDETQGHMSDACRQALQSRMDERCRKPGFYPGVGKPEDFKGCNFTCRLKSGPTTIEQHVNLTNGLPCGPKGEKCRDGVCVGGWSPNAKSCPDLVPKGPYES</sequence>
<comment type="similarity">
    <text evidence="5">Belongs to the salp15 family.</text>
</comment>
<evidence type="ECO:0000256" key="5">
    <source>
        <dbReference type="ARBA" id="ARBA00034321"/>
    </source>
</evidence>
<evidence type="ECO:0000256" key="6">
    <source>
        <dbReference type="SAM" id="SignalP"/>
    </source>
</evidence>
<keyword evidence="2" id="KW-0964">Secreted</keyword>